<reference evidence="2" key="1">
    <citation type="submission" date="2021-06" db="EMBL/GenBank/DDBJ databases">
        <authorList>
            <person name="Kallberg Y."/>
            <person name="Tangrot J."/>
            <person name="Rosling A."/>
        </authorList>
    </citation>
    <scope>NUCLEOTIDE SEQUENCE</scope>
    <source>
        <strain evidence="2">FL966</strain>
    </source>
</reference>
<dbReference type="GO" id="GO:0008270">
    <property type="term" value="F:zinc ion binding"/>
    <property type="evidence" value="ECO:0007669"/>
    <property type="project" value="InterPro"/>
</dbReference>
<keyword evidence="3" id="KW-1185">Reference proteome</keyword>
<dbReference type="AlphaFoldDB" id="A0A9N8ZM32"/>
<dbReference type="OrthoDB" id="5296287at2759"/>
<dbReference type="SUPFAM" id="SSF57701">
    <property type="entry name" value="Zn2/Cys6 DNA-binding domain"/>
    <property type="match status" value="1"/>
</dbReference>
<evidence type="ECO:0000313" key="3">
    <source>
        <dbReference type="Proteomes" id="UP000789759"/>
    </source>
</evidence>
<dbReference type="GO" id="GO:0000981">
    <property type="term" value="F:DNA-binding transcription factor activity, RNA polymerase II-specific"/>
    <property type="evidence" value="ECO:0007669"/>
    <property type="project" value="InterPro"/>
</dbReference>
<dbReference type="InterPro" id="IPR001138">
    <property type="entry name" value="Zn2Cys6_DnaBD"/>
</dbReference>
<accession>A0A9N8ZM32</accession>
<dbReference type="SMART" id="SM00066">
    <property type="entry name" value="GAL4"/>
    <property type="match status" value="1"/>
</dbReference>
<protein>
    <submittedName>
        <fullName evidence="2">10042_t:CDS:1</fullName>
    </submittedName>
</protein>
<dbReference type="CDD" id="cd00067">
    <property type="entry name" value="GAL4"/>
    <property type="match status" value="1"/>
</dbReference>
<dbReference type="Proteomes" id="UP000789759">
    <property type="component" value="Unassembled WGS sequence"/>
</dbReference>
<dbReference type="Gene3D" id="4.10.240.10">
    <property type="entry name" value="Zn(2)-C6 fungal-type DNA-binding domain"/>
    <property type="match status" value="1"/>
</dbReference>
<feature type="domain" description="Zn(2)-C6 fungal-type" evidence="1">
    <location>
        <begin position="13"/>
        <end position="56"/>
    </location>
</feature>
<proteinExistence type="predicted"/>
<comment type="caution">
    <text evidence="2">The sequence shown here is derived from an EMBL/GenBank/DDBJ whole genome shotgun (WGS) entry which is preliminary data.</text>
</comment>
<evidence type="ECO:0000313" key="2">
    <source>
        <dbReference type="EMBL" id="CAG8500116.1"/>
    </source>
</evidence>
<gene>
    <name evidence="2" type="ORF">CPELLU_LOCUS2407</name>
</gene>
<dbReference type="InterPro" id="IPR036864">
    <property type="entry name" value="Zn2-C6_fun-type_DNA-bd_sf"/>
</dbReference>
<organism evidence="2 3">
    <name type="scientific">Cetraspora pellucida</name>
    <dbReference type="NCBI Taxonomy" id="1433469"/>
    <lineage>
        <taxon>Eukaryota</taxon>
        <taxon>Fungi</taxon>
        <taxon>Fungi incertae sedis</taxon>
        <taxon>Mucoromycota</taxon>
        <taxon>Glomeromycotina</taxon>
        <taxon>Glomeromycetes</taxon>
        <taxon>Diversisporales</taxon>
        <taxon>Gigasporaceae</taxon>
        <taxon>Cetraspora</taxon>
    </lineage>
</organism>
<dbReference type="EMBL" id="CAJVQA010001032">
    <property type="protein sequence ID" value="CAG8500116.1"/>
    <property type="molecule type" value="Genomic_DNA"/>
</dbReference>
<evidence type="ECO:0000259" key="1">
    <source>
        <dbReference type="SMART" id="SM00066"/>
    </source>
</evidence>
<name>A0A9N8ZM32_9GLOM</name>
<dbReference type="Pfam" id="PF00172">
    <property type="entry name" value="Zn_clus"/>
    <property type="match status" value="1"/>
</dbReference>
<sequence>MSLLCQRRHQRGPYVTKACTNCQQKHLKCSGKAVCKHCTLYNLKCIFIDSGKKRGPKKNHRNHRLFDQNYIFNGTGINFDKTPILFSNTPNLVQSLALFPSGYQLNASQQILDNNFDICFSSNSDSDNELRGILISQEISHFFY</sequence>